<organism evidence="2">
    <name type="scientific">Mycobacterium leprae</name>
    <dbReference type="NCBI Taxonomy" id="1769"/>
    <lineage>
        <taxon>Bacteria</taxon>
        <taxon>Bacillati</taxon>
        <taxon>Actinomycetota</taxon>
        <taxon>Actinomycetes</taxon>
        <taxon>Mycobacteriales</taxon>
        <taxon>Mycobacteriaceae</taxon>
        <taxon>Mycobacterium</taxon>
    </lineage>
</organism>
<dbReference type="EMBL" id="Z99125">
    <property type="protein sequence ID" value="CAB16156.1"/>
    <property type="molecule type" value="Genomic_DNA"/>
</dbReference>
<protein>
    <submittedName>
        <fullName evidence="2">Uncharacterized protein</fullName>
    </submittedName>
</protein>
<accession>O33136</accession>
<reference evidence="2" key="1">
    <citation type="journal article" date="1993" name="Mol. Microbiol.">
        <title>Use of an ordered cosmid library to deduce the genomic organization of Mycobacterium leprae.</title>
        <authorList>
            <person name="Eiglmeier K."/>
            <person name="Honore N."/>
            <person name="Woods S.A."/>
            <person name="Caudron B."/>
            <person name="Cole S.T."/>
        </authorList>
    </citation>
    <scope>NUCLEOTIDE SEQUENCE</scope>
</reference>
<gene>
    <name evidence="2" type="primary">MLCL536.13</name>
</gene>
<feature type="region of interest" description="Disordered" evidence="1">
    <location>
        <begin position="101"/>
        <end position="140"/>
    </location>
</feature>
<evidence type="ECO:0000313" key="2">
    <source>
        <dbReference type="EMBL" id="CAB16156.1"/>
    </source>
</evidence>
<feature type="region of interest" description="Disordered" evidence="1">
    <location>
        <begin position="1"/>
        <end position="43"/>
    </location>
</feature>
<sequence length="140" mass="14679">MRESITRHAVPAGTTRDPQRSDQGPRAVTVAEHGTSCSKTISSNLNIKPQRGQSAAINGVVGHARSDHVEPITGSPRRGFAGWPWRAPSLQQRRQHCTNVGAGGTYATAPTNPTQAANAKPAAGTTTSPIAISVTTKSNY</sequence>
<proteinExistence type="predicted"/>
<dbReference type="AlphaFoldDB" id="O33136"/>
<reference evidence="2" key="2">
    <citation type="submission" date="1997-09" db="EMBL/GenBank/DDBJ databases">
        <authorList>
            <person name="Seeger K."/>
            <person name="Harris D."/>
        </authorList>
    </citation>
    <scope>NUCLEOTIDE SEQUENCE</scope>
</reference>
<dbReference type="PIR" id="T11005">
    <property type="entry name" value="T11005"/>
</dbReference>
<feature type="compositionally biased region" description="Polar residues" evidence="1">
    <location>
        <begin position="128"/>
        <end position="140"/>
    </location>
</feature>
<name>O33136_MYCLR</name>
<reference evidence="2" key="3">
    <citation type="submission" date="1997-09" db="EMBL/GenBank/DDBJ databases">
        <authorList>
            <person name="Parkhill J."/>
            <person name="Barrell B.G."/>
            <person name="Rajandream M.A."/>
        </authorList>
    </citation>
    <scope>NUCLEOTIDE SEQUENCE</scope>
</reference>
<feature type="compositionally biased region" description="Low complexity" evidence="1">
    <location>
        <begin position="105"/>
        <end position="127"/>
    </location>
</feature>
<evidence type="ECO:0000256" key="1">
    <source>
        <dbReference type="SAM" id="MobiDB-lite"/>
    </source>
</evidence>